<evidence type="ECO:0000313" key="2">
    <source>
        <dbReference type="Proteomes" id="UP000805193"/>
    </source>
</evidence>
<reference evidence="1 2" key="1">
    <citation type="journal article" date="2020" name="Cell">
        <title>Large-Scale Comparative Analyses of Tick Genomes Elucidate Their Genetic Diversity and Vector Capacities.</title>
        <authorList>
            <consortium name="Tick Genome and Microbiome Consortium (TIGMIC)"/>
            <person name="Jia N."/>
            <person name="Wang J."/>
            <person name="Shi W."/>
            <person name="Du L."/>
            <person name="Sun Y."/>
            <person name="Zhan W."/>
            <person name="Jiang J.F."/>
            <person name="Wang Q."/>
            <person name="Zhang B."/>
            <person name="Ji P."/>
            <person name="Bell-Sakyi L."/>
            <person name="Cui X.M."/>
            <person name="Yuan T.T."/>
            <person name="Jiang B.G."/>
            <person name="Yang W.F."/>
            <person name="Lam T.T."/>
            <person name="Chang Q.C."/>
            <person name="Ding S.J."/>
            <person name="Wang X.J."/>
            <person name="Zhu J.G."/>
            <person name="Ruan X.D."/>
            <person name="Zhao L."/>
            <person name="Wei J.T."/>
            <person name="Ye R.Z."/>
            <person name="Que T.C."/>
            <person name="Du C.H."/>
            <person name="Zhou Y.H."/>
            <person name="Cheng J.X."/>
            <person name="Dai P.F."/>
            <person name="Guo W.B."/>
            <person name="Han X.H."/>
            <person name="Huang E.J."/>
            <person name="Li L.F."/>
            <person name="Wei W."/>
            <person name="Gao Y.C."/>
            <person name="Liu J.Z."/>
            <person name="Shao H.Z."/>
            <person name="Wang X."/>
            <person name="Wang C.C."/>
            <person name="Yang T.C."/>
            <person name="Huo Q.B."/>
            <person name="Li W."/>
            <person name="Chen H.Y."/>
            <person name="Chen S.E."/>
            <person name="Zhou L.G."/>
            <person name="Ni X.B."/>
            <person name="Tian J.H."/>
            <person name="Sheng Y."/>
            <person name="Liu T."/>
            <person name="Pan Y.S."/>
            <person name="Xia L.Y."/>
            <person name="Li J."/>
            <person name="Zhao F."/>
            <person name="Cao W.C."/>
        </authorList>
    </citation>
    <scope>NUCLEOTIDE SEQUENCE [LARGE SCALE GENOMIC DNA]</scope>
    <source>
        <strain evidence="1">Iper-2018</strain>
    </source>
</reference>
<keyword evidence="2" id="KW-1185">Reference proteome</keyword>
<evidence type="ECO:0000313" key="1">
    <source>
        <dbReference type="EMBL" id="KAG0444148.1"/>
    </source>
</evidence>
<proteinExistence type="predicted"/>
<gene>
    <name evidence="1" type="ORF">HPB47_014119</name>
</gene>
<organism evidence="1 2">
    <name type="scientific">Ixodes persulcatus</name>
    <name type="common">Taiga tick</name>
    <dbReference type="NCBI Taxonomy" id="34615"/>
    <lineage>
        <taxon>Eukaryota</taxon>
        <taxon>Metazoa</taxon>
        <taxon>Ecdysozoa</taxon>
        <taxon>Arthropoda</taxon>
        <taxon>Chelicerata</taxon>
        <taxon>Arachnida</taxon>
        <taxon>Acari</taxon>
        <taxon>Parasitiformes</taxon>
        <taxon>Ixodida</taxon>
        <taxon>Ixodoidea</taxon>
        <taxon>Ixodidae</taxon>
        <taxon>Ixodinae</taxon>
        <taxon>Ixodes</taxon>
    </lineage>
</organism>
<dbReference type="Proteomes" id="UP000805193">
    <property type="component" value="Unassembled WGS sequence"/>
</dbReference>
<comment type="caution">
    <text evidence="1">The sequence shown here is derived from an EMBL/GenBank/DDBJ whole genome shotgun (WGS) entry which is preliminary data.</text>
</comment>
<dbReference type="EMBL" id="JABSTQ010002414">
    <property type="protein sequence ID" value="KAG0444148.1"/>
    <property type="molecule type" value="Genomic_DNA"/>
</dbReference>
<accession>A0AC60R0B7</accession>
<sequence>MAAERISNEIDMRDEKDEDAREVTAEFDEDSGRTLDRNGPRVPILNDRRNVEKEKQRADAAGSMRQSANNQRLRGGTGVSQRWRRLPPLPEDEYKVVFKPRAGMKVASWTDRAISQGLAMASVIPTKEFYAHVTIQTQWAQNLIVASTASEDFALKLYEVTRVQLGTVTYDLLPYLKPIHGTVIGVVHGIEAETSERKLMELLSAKGHNIMHARMLGKSNSALLTFQGPHVPFYVRSVQYCRACGEVGHRQDVCPHPDTNQCPRCGEKVNPEGHECQPRCKICDQPHETASKECKRRLKPGPPPLHVREKNASENQQVKGAAYSAGRINAGEWSRKRASMDDFPQLESRRGEICNKNCEKMIEELKKQNGELIRRLEDNERRAQAREQELERKLQQLIDQMPGQSVQSRPMQQKQQDARVGVVHAPEETIFAESDGSQSASPPLKWRACVTARARREAREAKPVNGDEEKFVTKFMLKGAITGCIERMLTMLQSRCSRLAQGTPNPFDAWAHYTRVMGNITRPDTEAMINEDGSEP</sequence>
<protein>
    <submittedName>
        <fullName evidence="1">Uncharacterized protein</fullName>
    </submittedName>
</protein>
<name>A0AC60R0B7_IXOPE</name>